<feature type="compositionally biased region" description="Low complexity" evidence="3">
    <location>
        <begin position="197"/>
        <end position="211"/>
    </location>
</feature>
<dbReference type="InterPro" id="IPR035979">
    <property type="entry name" value="RBD_domain_sf"/>
</dbReference>
<keyword evidence="6" id="KW-1185">Reference proteome</keyword>
<feature type="compositionally biased region" description="Basic residues" evidence="3">
    <location>
        <begin position="585"/>
        <end position="598"/>
    </location>
</feature>
<proteinExistence type="predicted"/>
<feature type="compositionally biased region" description="Basic and acidic residues" evidence="3">
    <location>
        <begin position="74"/>
        <end position="95"/>
    </location>
</feature>
<dbReference type="EMBL" id="KZ288194">
    <property type="protein sequence ID" value="PBC33872.1"/>
    <property type="molecule type" value="Genomic_DNA"/>
</dbReference>
<evidence type="ECO:0000313" key="6">
    <source>
        <dbReference type="Proteomes" id="UP000242457"/>
    </source>
</evidence>
<dbReference type="OrthoDB" id="442677at2759"/>
<protein>
    <submittedName>
        <fullName evidence="5">RNA-binding protein</fullName>
    </submittedName>
</protein>
<evidence type="ECO:0000313" key="5">
    <source>
        <dbReference type="EMBL" id="PBC33872.1"/>
    </source>
</evidence>
<name>A0A2A3ERH5_APICC</name>
<feature type="compositionally biased region" description="Low complexity" evidence="3">
    <location>
        <begin position="57"/>
        <end position="71"/>
    </location>
</feature>
<evidence type="ECO:0000256" key="2">
    <source>
        <dbReference type="PROSITE-ProRule" id="PRU00176"/>
    </source>
</evidence>
<feature type="domain" description="RRM" evidence="4">
    <location>
        <begin position="338"/>
        <end position="432"/>
    </location>
</feature>
<sequence>MVKAVSTKNKDLISKNSLNSPKDGFIHKKKNQKFKQTPTGRVPLINGSKVQNNSSMKQQNLQIQKNNLSQKSPEQNKKLKKKDQEKNDKKQEPLKKQSMKKNVKVEEESDSEDDINEGIELEESIMENSDDNENESFDDDDDDESEEEEGTVRNILGSSLADESDEDDEDYEENKDTKVNKGIKMFDGSKSSDKSTDSIQDSSELSSIMEDSMMDDKEEDEDEDEDEGEDEEEVDEEEAEEEEEEEEDDDDEESGNEEEGDESALGLKALLSNSIAEDDDDDEDFVEPDENDEDDDISDEEEEEEGEEENKVQKNSSSNKNNKISMDTSLEEIKEDEKTIFVGNLPKDVTKKKLKKLFKQFGKIDTIRLRGKIAKSANVSKRVAAIKNELHPKLKSVYAYIKFVSKESVKESLSINGTEFEGNDLRVNASNKSENKFDSKKNIDDNTIIKHFKQCGEIESVRVVRDNKTGVGKGFGYVNFKNEDAVTLALELDGTTISNREVRVKPVIDQYKKKKDKYRKRSHSTENTQIVSHKKLKNDIEVPASIRNKENAMKRINEKGKKLEKKQTNSQQEKKFQGQKADANKKKKKPTKFEKKKKLLAEKLTAKSKKPSN</sequence>
<feature type="compositionally biased region" description="Acidic residues" evidence="3">
    <location>
        <begin position="212"/>
        <end position="262"/>
    </location>
</feature>
<feature type="compositionally biased region" description="Acidic residues" evidence="3">
    <location>
        <begin position="162"/>
        <end position="173"/>
    </location>
</feature>
<organism evidence="5 6">
    <name type="scientific">Apis cerana cerana</name>
    <name type="common">Oriental honeybee</name>
    <dbReference type="NCBI Taxonomy" id="94128"/>
    <lineage>
        <taxon>Eukaryota</taxon>
        <taxon>Metazoa</taxon>
        <taxon>Ecdysozoa</taxon>
        <taxon>Arthropoda</taxon>
        <taxon>Hexapoda</taxon>
        <taxon>Insecta</taxon>
        <taxon>Pterygota</taxon>
        <taxon>Neoptera</taxon>
        <taxon>Endopterygota</taxon>
        <taxon>Hymenoptera</taxon>
        <taxon>Apocrita</taxon>
        <taxon>Aculeata</taxon>
        <taxon>Apoidea</taxon>
        <taxon>Anthophila</taxon>
        <taxon>Apidae</taxon>
        <taxon>Apis</taxon>
    </lineage>
</organism>
<dbReference type="SUPFAM" id="SSF54928">
    <property type="entry name" value="RNA-binding domain, RBD"/>
    <property type="match status" value="2"/>
</dbReference>
<dbReference type="AlphaFoldDB" id="A0A2A3ERH5"/>
<feature type="domain" description="RRM" evidence="4">
    <location>
        <begin position="423"/>
        <end position="509"/>
    </location>
</feature>
<feature type="compositionally biased region" description="Low complexity" evidence="3">
    <location>
        <begin position="313"/>
        <end position="325"/>
    </location>
</feature>
<evidence type="ECO:0000256" key="3">
    <source>
        <dbReference type="SAM" id="MobiDB-lite"/>
    </source>
</evidence>
<dbReference type="SMART" id="SM00360">
    <property type="entry name" value="RRM"/>
    <property type="match status" value="2"/>
</dbReference>
<dbReference type="PROSITE" id="PS50102">
    <property type="entry name" value="RRM"/>
    <property type="match status" value="2"/>
</dbReference>
<dbReference type="STRING" id="94128.A0A2A3ERH5"/>
<reference evidence="5 6" key="1">
    <citation type="submission" date="2014-07" db="EMBL/GenBank/DDBJ databases">
        <title>Genomic and transcriptomic analysis on Apis cerana provide comprehensive insights into honey bee biology.</title>
        <authorList>
            <person name="Diao Q."/>
            <person name="Sun L."/>
            <person name="Zheng H."/>
            <person name="Zheng H."/>
            <person name="Xu S."/>
            <person name="Wang S."/>
            <person name="Zeng Z."/>
            <person name="Hu F."/>
            <person name="Su S."/>
            <person name="Wu J."/>
        </authorList>
    </citation>
    <scope>NUCLEOTIDE SEQUENCE [LARGE SCALE GENOMIC DNA]</scope>
    <source>
        <tissue evidence="5">Pupae without intestine</tissue>
    </source>
</reference>
<keyword evidence="1 2" id="KW-0694">RNA-binding</keyword>
<dbReference type="Gene3D" id="3.30.70.330">
    <property type="match status" value="2"/>
</dbReference>
<accession>A0A2A3ERH5</accession>
<dbReference type="GO" id="GO:0003723">
    <property type="term" value="F:RNA binding"/>
    <property type="evidence" value="ECO:0007669"/>
    <property type="project" value="UniProtKB-UniRule"/>
</dbReference>
<feature type="region of interest" description="Disordered" evidence="3">
    <location>
        <begin position="558"/>
        <end position="613"/>
    </location>
</feature>
<feature type="compositionally biased region" description="Basic and acidic residues" evidence="3">
    <location>
        <begin position="558"/>
        <end position="576"/>
    </location>
</feature>
<feature type="region of interest" description="Disordered" evidence="3">
    <location>
        <begin position="1"/>
        <end position="326"/>
    </location>
</feature>
<dbReference type="InterPro" id="IPR000504">
    <property type="entry name" value="RRM_dom"/>
</dbReference>
<evidence type="ECO:0000259" key="4">
    <source>
        <dbReference type="PROSITE" id="PS50102"/>
    </source>
</evidence>
<dbReference type="InterPro" id="IPR034221">
    <property type="entry name" value="RBM34_RRM2"/>
</dbReference>
<dbReference type="InterPro" id="IPR052462">
    <property type="entry name" value="SLIRP/GR-RBP-like"/>
</dbReference>
<feature type="compositionally biased region" description="Acidic residues" evidence="3">
    <location>
        <begin position="107"/>
        <end position="149"/>
    </location>
</feature>
<dbReference type="Pfam" id="PF00076">
    <property type="entry name" value="RRM_1"/>
    <property type="match status" value="2"/>
</dbReference>
<feature type="compositionally biased region" description="Acidic residues" evidence="3">
    <location>
        <begin position="276"/>
        <end position="308"/>
    </location>
</feature>
<dbReference type="CDD" id="cd12395">
    <property type="entry name" value="RRM2_RBM34"/>
    <property type="match status" value="1"/>
</dbReference>
<dbReference type="PANTHER" id="PTHR48027">
    <property type="entry name" value="HETEROGENEOUS NUCLEAR RIBONUCLEOPROTEIN 87F-RELATED"/>
    <property type="match status" value="1"/>
</dbReference>
<dbReference type="InterPro" id="IPR012677">
    <property type="entry name" value="Nucleotide-bd_a/b_plait_sf"/>
</dbReference>
<dbReference type="Proteomes" id="UP000242457">
    <property type="component" value="Unassembled WGS sequence"/>
</dbReference>
<gene>
    <name evidence="5" type="ORF">APICC_00078</name>
</gene>
<evidence type="ECO:0000256" key="1">
    <source>
        <dbReference type="ARBA" id="ARBA00022884"/>
    </source>
</evidence>